<evidence type="ECO:0000313" key="1">
    <source>
        <dbReference type="EMBL" id="PHJ37819.1"/>
    </source>
</evidence>
<accession>A0A2C6M9K1</accession>
<proteinExistence type="predicted"/>
<dbReference type="Proteomes" id="UP000222564">
    <property type="component" value="Unassembled WGS sequence"/>
</dbReference>
<evidence type="ECO:0000313" key="2">
    <source>
        <dbReference type="Proteomes" id="UP000222564"/>
    </source>
</evidence>
<dbReference type="RefSeq" id="WP_238473178.1">
    <property type="nucleotide sequence ID" value="NZ_AWQQ01000073.1"/>
</dbReference>
<organism evidence="1 2">
    <name type="scientific">Desulforamulus profundi</name>
    <dbReference type="NCBI Taxonomy" id="1383067"/>
    <lineage>
        <taxon>Bacteria</taxon>
        <taxon>Bacillati</taxon>
        <taxon>Bacillota</taxon>
        <taxon>Clostridia</taxon>
        <taxon>Eubacteriales</taxon>
        <taxon>Peptococcaceae</taxon>
        <taxon>Desulforamulus</taxon>
    </lineage>
</organism>
<gene>
    <name evidence="1" type="ORF">P378_13645</name>
</gene>
<comment type="caution">
    <text evidence="1">The sequence shown here is derived from an EMBL/GenBank/DDBJ whole genome shotgun (WGS) entry which is preliminary data.</text>
</comment>
<keyword evidence="2" id="KW-1185">Reference proteome</keyword>
<dbReference type="AlphaFoldDB" id="A0A2C6M9K1"/>
<dbReference type="EMBL" id="AWQQ01000073">
    <property type="protein sequence ID" value="PHJ37819.1"/>
    <property type="molecule type" value="Genomic_DNA"/>
</dbReference>
<reference evidence="1 2" key="1">
    <citation type="submission" date="2013-09" db="EMBL/GenBank/DDBJ databases">
        <title>Biodegradation of hydrocarbons in the deep terrestrial subsurface : characterization of a microbial consortium composed of two Desulfotomaculum species originating from a deep geological formation.</title>
        <authorList>
            <person name="Aullo T."/>
            <person name="Berlendis S."/>
            <person name="Lascourreges J.-F."/>
            <person name="Dessort D."/>
            <person name="Saint-Laurent S."/>
            <person name="Schraauwers B."/>
            <person name="Mas J."/>
            <person name="Magot M."/>
            <person name="Ranchou-Peyruse A."/>
        </authorList>
    </citation>
    <scope>NUCLEOTIDE SEQUENCE [LARGE SCALE GENOMIC DNA]</scope>
    <source>
        <strain evidence="1 2">Bs107</strain>
    </source>
</reference>
<name>A0A2C6M9K1_9FIRM</name>
<sequence length="62" mass="7342">MKLIITNQAQKDLSKLDKATQRRVQIAWIECYYHRKMRTLKNLKEKLTFGGCELEIIELSCV</sequence>
<protein>
    <submittedName>
        <fullName evidence="1">Uncharacterized protein</fullName>
    </submittedName>
</protein>